<dbReference type="STRING" id="1555241.A0A4P9XBI3"/>
<keyword evidence="3 4" id="KW-0505">Motor protein</keyword>
<dbReference type="InterPro" id="IPR027640">
    <property type="entry name" value="Kinesin-like_fam"/>
</dbReference>
<dbReference type="EMBL" id="ML014135">
    <property type="protein sequence ID" value="RKP02784.1"/>
    <property type="molecule type" value="Genomic_DNA"/>
</dbReference>
<feature type="domain" description="Kinesin motor" evidence="6">
    <location>
        <begin position="29"/>
        <end position="388"/>
    </location>
</feature>
<dbReference type="InterPro" id="IPR027417">
    <property type="entry name" value="P-loop_NTPase"/>
</dbReference>
<dbReference type="PANTHER" id="PTHR47968">
    <property type="entry name" value="CENTROMERE PROTEIN E"/>
    <property type="match status" value="1"/>
</dbReference>
<keyword evidence="2 3" id="KW-0067">ATP-binding</keyword>
<dbReference type="OrthoDB" id="3176171at2759"/>
<feature type="non-terminal residue" evidence="7">
    <location>
        <position position="408"/>
    </location>
</feature>
<dbReference type="PROSITE" id="PS00411">
    <property type="entry name" value="KINESIN_MOTOR_1"/>
    <property type="match status" value="1"/>
</dbReference>
<keyword evidence="4" id="KW-0493">Microtubule</keyword>
<dbReference type="Pfam" id="PF00225">
    <property type="entry name" value="Kinesin"/>
    <property type="match status" value="1"/>
</dbReference>
<accession>A0A4P9XBI3</accession>
<dbReference type="PANTHER" id="PTHR47968:SF67">
    <property type="entry name" value="KINESIN MOTOR DOMAIN-CONTAINING PROTEIN"/>
    <property type="match status" value="1"/>
</dbReference>
<evidence type="ECO:0000256" key="5">
    <source>
        <dbReference type="SAM" id="MobiDB-lite"/>
    </source>
</evidence>
<dbReference type="InterPro" id="IPR001752">
    <property type="entry name" value="Kinesin_motor_dom"/>
</dbReference>
<dbReference type="PRINTS" id="PR00380">
    <property type="entry name" value="KINESINHEAVY"/>
</dbReference>
<dbReference type="GO" id="GO:0007018">
    <property type="term" value="P:microtubule-based movement"/>
    <property type="evidence" value="ECO:0007669"/>
    <property type="project" value="InterPro"/>
</dbReference>
<dbReference type="GO" id="GO:0005524">
    <property type="term" value="F:ATP binding"/>
    <property type="evidence" value="ECO:0007669"/>
    <property type="project" value="UniProtKB-UniRule"/>
</dbReference>
<dbReference type="InterPro" id="IPR036961">
    <property type="entry name" value="Kinesin_motor_dom_sf"/>
</dbReference>
<dbReference type="Gene3D" id="3.40.850.10">
    <property type="entry name" value="Kinesin motor domain"/>
    <property type="match status" value="1"/>
</dbReference>
<evidence type="ECO:0000313" key="7">
    <source>
        <dbReference type="EMBL" id="RKP02784.1"/>
    </source>
</evidence>
<dbReference type="InterPro" id="IPR019821">
    <property type="entry name" value="Kinesin_motor_CS"/>
</dbReference>
<feature type="region of interest" description="Disordered" evidence="5">
    <location>
        <begin position="1"/>
        <end position="27"/>
    </location>
</feature>
<proteinExistence type="inferred from homology"/>
<evidence type="ECO:0000256" key="4">
    <source>
        <dbReference type="RuleBase" id="RU000394"/>
    </source>
</evidence>
<evidence type="ECO:0000313" key="8">
    <source>
        <dbReference type="Proteomes" id="UP000274922"/>
    </source>
</evidence>
<dbReference type="PROSITE" id="PS50067">
    <property type="entry name" value="KINESIN_MOTOR_2"/>
    <property type="match status" value="1"/>
</dbReference>
<dbReference type="SUPFAM" id="SSF52540">
    <property type="entry name" value="P-loop containing nucleoside triphosphate hydrolases"/>
    <property type="match status" value="1"/>
</dbReference>
<comment type="similarity">
    <text evidence="3 4">Belongs to the TRAFAC class myosin-kinesin ATPase superfamily. Kinesin family.</text>
</comment>
<dbReference type="GO" id="GO:0005874">
    <property type="term" value="C:microtubule"/>
    <property type="evidence" value="ECO:0007669"/>
    <property type="project" value="UniProtKB-KW"/>
</dbReference>
<name>A0A4P9XBI3_9FUNG</name>
<gene>
    <name evidence="7" type="ORF">CXG81DRAFT_10366</name>
</gene>
<dbReference type="SMART" id="SM00129">
    <property type="entry name" value="KISc"/>
    <property type="match status" value="1"/>
</dbReference>
<feature type="binding site" evidence="3">
    <location>
        <begin position="137"/>
        <end position="144"/>
    </location>
    <ligand>
        <name>ATP</name>
        <dbReference type="ChEBI" id="CHEBI:30616"/>
    </ligand>
</feature>
<reference evidence="8" key="1">
    <citation type="journal article" date="2018" name="Nat. Microbiol.">
        <title>Leveraging single-cell genomics to expand the fungal tree of life.</title>
        <authorList>
            <person name="Ahrendt S.R."/>
            <person name="Quandt C.A."/>
            <person name="Ciobanu D."/>
            <person name="Clum A."/>
            <person name="Salamov A."/>
            <person name="Andreopoulos B."/>
            <person name="Cheng J.F."/>
            <person name="Woyke T."/>
            <person name="Pelin A."/>
            <person name="Henrissat B."/>
            <person name="Reynolds N.K."/>
            <person name="Benny G.L."/>
            <person name="Smith M.E."/>
            <person name="James T.Y."/>
            <person name="Grigoriev I.V."/>
        </authorList>
    </citation>
    <scope>NUCLEOTIDE SEQUENCE [LARGE SCALE GENOMIC DNA]</scope>
    <source>
        <strain evidence="8">ATCC 52028</strain>
    </source>
</reference>
<evidence type="ECO:0000256" key="2">
    <source>
        <dbReference type="ARBA" id="ARBA00022840"/>
    </source>
</evidence>
<dbReference type="GO" id="GO:0003777">
    <property type="term" value="F:microtubule motor activity"/>
    <property type="evidence" value="ECO:0007669"/>
    <property type="project" value="InterPro"/>
</dbReference>
<organism evidence="7 8">
    <name type="scientific">Caulochytrium protostelioides</name>
    <dbReference type="NCBI Taxonomy" id="1555241"/>
    <lineage>
        <taxon>Eukaryota</taxon>
        <taxon>Fungi</taxon>
        <taxon>Fungi incertae sedis</taxon>
        <taxon>Chytridiomycota</taxon>
        <taxon>Chytridiomycota incertae sedis</taxon>
        <taxon>Chytridiomycetes</taxon>
        <taxon>Caulochytriales</taxon>
        <taxon>Caulochytriaceae</taxon>
        <taxon>Caulochytrium</taxon>
    </lineage>
</organism>
<keyword evidence="8" id="KW-1185">Reference proteome</keyword>
<sequence>MAEDDGSDGAAASSGHAPPGNALPGQSSTIQVFARIRPPRRGASSYLKNRYEIEHDASLSPLPQLILRPSWSQDALSRKLKDAQIERLSGNKEASYRFGFRGILEPDVTQDHVFDTVARGVVDSVLEGFNGAIFAYGQTGSGKTFTITGGAQRYADRGLIPRVLQHIFKHAANDISRHYEISVSYLEIYNECGYDLLDQSRDAKKLEDLPKVSLQEDADEVVHVRNLAAYPASNEEQALNLLFVGDTNRIIAETPSNPASSRSHCLFIINIESKGQTTDTIRRSRLHLVDLAGSERVSRTHIRGNLLKEAKYINLSLHYLEQVILALYEKSQGRRVHVPYRNSMMTSVLRDSLGGNCKTTMVATLAMEDELVDESISTCRFAQRVALINNVAIRNEELDPRLVIQRLK</sequence>
<evidence type="ECO:0000256" key="3">
    <source>
        <dbReference type="PROSITE-ProRule" id="PRU00283"/>
    </source>
</evidence>
<dbReference type="GO" id="GO:0008017">
    <property type="term" value="F:microtubule binding"/>
    <property type="evidence" value="ECO:0007669"/>
    <property type="project" value="InterPro"/>
</dbReference>
<evidence type="ECO:0000256" key="1">
    <source>
        <dbReference type="ARBA" id="ARBA00022741"/>
    </source>
</evidence>
<keyword evidence="1 3" id="KW-0547">Nucleotide-binding</keyword>
<protein>
    <recommendedName>
        <fullName evidence="4">Kinesin-like protein</fullName>
    </recommendedName>
</protein>
<evidence type="ECO:0000259" key="6">
    <source>
        <dbReference type="PROSITE" id="PS50067"/>
    </source>
</evidence>
<dbReference type="AlphaFoldDB" id="A0A4P9XBI3"/>
<dbReference type="Proteomes" id="UP000274922">
    <property type="component" value="Unassembled WGS sequence"/>
</dbReference>